<dbReference type="SMART" id="SM00228">
    <property type="entry name" value="PDZ"/>
    <property type="match status" value="1"/>
</dbReference>
<sequence>MEVWFLEIIKAIGRLFLHPLLYFSILLVIVAGMLRVKRERKDFHVRVQDTLHELKHLFPLGIITGIILSIVAVGVGFTMPLPFIIMIGAITILFSLIGNARLLSPALTIGVTLLIASASKLFEFNVPLIDDVPSLHEHYFIGLALFLAILTLTEGFFMLKNGQVDISPKLRKSRRGLTVGAHQAKRFWFLPIFFFIPTGPISPSLDWWPVIEWGTQSYSLILVPFLLGFQHQIQSTLPQRAIHRLSKHVLVLGVVLTVVAASGFFFPTIIPLVVAVIAIMGRLWIAYQHRVEENATLYYFTPQNKGIMVLDVIPGSPAHKMGLKIGEIIESCNGRKVNNKQDLYMALLVNRAYCKLEVFDVNGEIRFLQRALYESDHHELGILFIEERAKREKVDAG</sequence>
<evidence type="ECO:0000256" key="1">
    <source>
        <dbReference type="SAM" id="Phobius"/>
    </source>
</evidence>
<evidence type="ECO:0000313" key="3">
    <source>
        <dbReference type="EMBL" id="MFC5466569.1"/>
    </source>
</evidence>
<dbReference type="EMBL" id="JBHSMC010000028">
    <property type="protein sequence ID" value="MFC5466569.1"/>
    <property type="molecule type" value="Genomic_DNA"/>
</dbReference>
<reference evidence="4" key="1">
    <citation type="journal article" date="2019" name="Int. J. Syst. Evol. Microbiol.">
        <title>The Global Catalogue of Microorganisms (GCM) 10K type strain sequencing project: providing services to taxonomists for standard genome sequencing and annotation.</title>
        <authorList>
            <consortium name="The Broad Institute Genomics Platform"/>
            <consortium name="The Broad Institute Genome Sequencing Center for Infectious Disease"/>
            <person name="Wu L."/>
            <person name="Ma J."/>
        </authorList>
    </citation>
    <scope>NUCLEOTIDE SEQUENCE [LARGE SCALE GENOMIC DNA]</scope>
    <source>
        <strain evidence="4">CGMCC 1.12237</strain>
    </source>
</reference>
<feature type="transmembrane region" description="Helical" evidence="1">
    <location>
        <begin position="102"/>
        <end position="119"/>
    </location>
</feature>
<feature type="transmembrane region" description="Helical" evidence="1">
    <location>
        <begin position="57"/>
        <end position="75"/>
    </location>
</feature>
<dbReference type="InterPro" id="IPR001478">
    <property type="entry name" value="PDZ"/>
</dbReference>
<accession>A0ABW0LLD1</accession>
<keyword evidence="1" id="KW-0812">Transmembrane</keyword>
<dbReference type="InterPro" id="IPR041489">
    <property type="entry name" value="PDZ_6"/>
</dbReference>
<dbReference type="Gene3D" id="2.30.42.10">
    <property type="match status" value="1"/>
</dbReference>
<name>A0ABW0LLD1_9BACI</name>
<dbReference type="InterPro" id="IPR036034">
    <property type="entry name" value="PDZ_sf"/>
</dbReference>
<evidence type="ECO:0000259" key="2">
    <source>
        <dbReference type="SMART" id="SM00228"/>
    </source>
</evidence>
<feature type="transmembrane region" description="Helical" evidence="1">
    <location>
        <begin position="81"/>
        <end position="97"/>
    </location>
</feature>
<organism evidence="3 4">
    <name type="scientific">Lederbergia graminis</name>
    <dbReference type="NCBI Taxonomy" id="735518"/>
    <lineage>
        <taxon>Bacteria</taxon>
        <taxon>Bacillati</taxon>
        <taxon>Bacillota</taxon>
        <taxon>Bacilli</taxon>
        <taxon>Bacillales</taxon>
        <taxon>Bacillaceae</taxon>
        <taxon>Lederbergia</taxon>
    </lineage>
</organism>
<feature type="transmembrane region" description="Helical" evidence="1">
    <location>
        <begin position="20"/>
        <end position="36"/>
    </location>
</feature>
<keyword evidence="4" id="KW-1185">Reference proteome</keyword>
<keyword evidence="1" id="KW-1133">Transmembrane helix</keyword>
<evidence type="ECO:0000313" key="4">
    <source>
        <dbReference type="Proteomes" id="UP001596147"/>
    </source>
</evidence>
<feature type="transmembrane region" description="Helical" evidence="1">
    <location>
        <begin position="249"/>
        <end position="280"/>
    </location>
</feature>
<protein>
    <submittedName>
        <fullName evidence="3">PDZ domain-containing protein</fullName>
    </submittedName>
</protein>
<gene>
    <name evidence="3" type="ORF">ACFPM4_17740</name>
</gene>
<feature type="transmembrane region" description="Helical" evidence="1">
    <location>
        <begin position="139"/>
        <end position="159"/>
    </location>
</feature>
<feature type="domain" description="PDZ" evidence="2">
    <location>
        <begin position="296"/>
        <end position="362"/>
    </location>
</feature>
<dbReference type="RefSeq" id="WP_382354816.1">
    <property type="nucleotide sequence ID" value="NZ_JBHSMC010000028.1"/>
</dbReference>
<dbReference type="Pfam" id="PF17820">
    <property type="entry name" value="PDZ_6"/>
    <property type="match status" value="1"/>
</dbReference>
<dbReference type="SUPFAM" id="SSF50156">
    <property type="entry name" value="PDZ domain-like"/>
    <property type="match status" value="1"/>
</dbReference>
<dbReference type="Proteomes" id="UP001596147">
    <property type="component" value="Unassembled WGS sequence"/>
</dbReference>
<proteinExistence type="predicted"/>
<comment type="caution">
    <text evidence="3">The sequence shown here is derived from an EMBL/GenBank/DDBJ whole genome shotgun (WGS) entry which is preliminary data.</text>
</comment>
<keyword evidence="1" id="KW-0472">Membrane</keyword>